<accession>A0AAN7SEN3</accession>
<proteinExistence type="predicted"/>
<gene>
    <name evidence="1" type="ORF">LTR05_008664</name>
</gene>
<organism evidence="1 2">
    <name type="scientific">Lithohypha guttulata</name>
    <dbReference type="NCBI Taxonomy" id="1690604"/>
    <lineage>
        <taxon>Eukaryota</taxon>
        <taxon>Fungi</taxon>
        <taxon>Dikarya</taxon>
        <taxon>Ascomycota</taxon>
        <taxon>Pezizomycotina</taxon>
        <taxon>Eurotiomycetes</taxon>
        <taxon>Chaetothyriomycetidae</taxon>
        <taxon>Chaetothyriales</taxon>
        <taxon>Trichomeriaceae</taxon>
        <taxon>Lithohypha</taxon>
    </lineage>
</organism>
<dbReference type="GO" id="GO:0019346">
    <property type="term" value="P:transsulfuration"/>
    <property type="evidence" value="ECO:0007669"/>
    <property type="project" value="TreeGrafter"/>
</dbReference>
<dbReference type="InterPro" id="IPR051750">
    <property type="entry name" value="Trans-sulfuration_enzymes"/>
</dbReference>
<name>A0AAN7SEN3_9EURO</name>
<dbReference type="Gene3D" id="3.90.1150.10">
    <property type="entry name" value="Aspartate Aminotransferase, domain 1"/>
    <property type="match status" value="1"/>
</dbReference>
<sequence length="114" mass="12292">MRTTTTDFAPGYGCLFSVELASVPATIAFYDYLSTRIHVGPYLGAHVTLALACVKGLYGKQLKDVKAAGLKETQIRVSVGLEGQSELLEIFEEAIRRADEAKGEKAEQVVVSIA</sequence>
<keyword evidence="2" id="KW-1185">Reference proteome</keyword>
<comment type="caution">
    <text evidence="1">The sequence shown here is derived from an EMBL/GenBank/DDBJ whole genome shotgun (WGS) entry which is preliminary data.</text>
</comment>
<reference evidence="1 2" key="1">
    <citation type="submission" date="2023-08" db="EMBL/GenBank/DDBJ databases">
        <title>Black Yeasts Isolated from many extreme environments.</title>
        <authorList>
            <person name="Coleine C."/>
            <person name="Stajich J.E."/>
            <person name="Selbmann L."/>
        </authorList>
    </citation>
    <scope>NUCLEOTIDE SEQUENCE [LARGE SCALE GENOMIC DNA]</scope>
    <source>
        <strain evidence="1 2">CCFEE 5910</strain>
    </source>
</reference>
<protein>
    <submittedName>
        <fullName evidence="1">Uncharacterized protein</fullName>
    </submittedName>
</protein>
<evidence type="ECO:0000313" key="2">
    <source>
        <dbReference type="Proteomes" id="UP001309876"/>
    </source>
</evidence>
<dbReference type="SUPFAM" id="SSF53383">
    <property type="entry name" value="PLP-dependent transferases"/>
    <property type="match status" value="1"/>
</dbReference>
<evidence type="ECO:0000313" key="1">
    <source>
        <dbReference type="EMBL" id="KAK5080415.1"/>
    </source>
</evidence>
<dbReference type="AlphaFoldDB" id="A0AAN7SEN3"/>
<dbReference type="PANTHER" id="PTHR42699">
    <property type="match status" value="1"/>
</dbReference>
<dbReference type="EMBL" id="JAVRRJ010000015">
    <property type="protein sequence ID" value="KAK5080415.1"/>
    <property type="molecule type" value="Genomic_DNA"/>
</dbReference>
<dbReference type="InterPro" id="IPR015424">
    <property type="entry name" value="PyrdxlP-dep_Trfase"/>
</dbReference>
<dbReference type="InterPro" id="IPR015422">
    <property type="entry name" value="PyrdxlP-dep_Trfase_small"/>
</dbReference>
<dbReference type="PANTHER" id="PTHR42699:SF1">
    <property type="entry name" value="CYSTATHIONINE GAMMA-SYNTHASE-RELATED"/>
    <property type="match status" value="1"/>
</dbReference>
<dbReference type="Proteomes" id="UP001309876">
    <property type="component" value="Unassembled WGS sequence"/>
</dbReference>
<dbReference type="GO" id="GO:0003962">
    <property type="term" value="F:cystathionine gamma-synthase activity"/>
    <property type="evidence" value="ECO:0007669"/>
    <property type="project" value="TreeGrafter"/>
</dbReference>